<protein>
    <submittedName>
        <fullName evidence="1">Uncharacterized protein</fullName>
    </submittedName>
</protein>
<accession>A0A6I2GLB8</accession>
<evidence type="ECO:0000313" key="2">
    <source>
        <dbReference type="Proteomes" id="UP000430975"/>
    </source>
</evidence>
<dbReference type="RefSeq" id="WP_153864029.1">
    <property type="nucleotide sequence ID" value="NZ_WJQS01000012.1"/>
</dbReference>
<dbReference type="AlphaFoldDB" id="A0A6I2GLB8"/>
<name>A0A6I2GLB8_9LACT</name>
<keyword evidence="2" id="KW-1185">Reference proteome</keyword>
<gene>
    <name evidence="1" type="ORF">GIY09_10900</name>
</gene>
<dbReference type="EMBL" id="WJQS01000012">
    <property type="protein sequence ID" value="MRI86351.1"/>
    <property type="molecule type" value="Genomic_DNA"/>
</dbReference>
<reference evidence="1 2" key="1">
    <citation type="submission" date="2019-11" db="EMBL/GenBank/DDBJ databases">
        <title>Characterisation of Fundicoccus ignavus gen. nov. sp. nov., a novel genus of the family Aerococcaceae isolated from bulk tank milk.</title>
        <authorList>
            <person name="Siebert A."/>
            <person name="Huptas C."/>
            <person name="Wenning M."/>
            <person name="Scherer S."/>
            <person name="Doll E.V."/>
        </authorList>
    </citation>
    <scope>NUCLEOTIDE SEQUENCE [LARGE SCALE GENOMIC DNA]</scope>
    <source>
        <strain evidence="1 2">WS4759</strain>
    </source>
</reference>
<organism evidence="1 2">
    <name type="scientific">Fundicoccus ignavus</name>
    <dbReference type="NCBI Taxonomy" id="2664442"/>
    <lineage>
        <taxon>Bacteria</taxon>
        <taxon>Bacillati</taxon>
        <taxon>Bacillota</taxon>
        <taxon>Bacilli</taxon>
        <taxon>Lactobacillales</taxon>
        <taxon>Aerococcaceae</taxon>
        <taxon>Fundicoccus</taxon>
    </lineage>
</organism>
<proteinExistence type="predicted"/>
<sequence>MNNKKRILGWLTLLVVIFNRQMLVVNANSPVVNSQEYAPYYFDTYYKYLADGMEFDDYEVDVYYPPNAEGIYQFNVDNYAINKIHIYQVNSDGIYELSYFLGEDAQQDFRYHPDSADNTKSLVFPPTLQVGQVFYQGYASQQAVTVTDILSSFEHQGEVYQNVVVTESFDESNNRTQTYLAPQVGILTTRRTSADGVFDITARLVERSQSLNSESTADQSHSPLSLSPKRDEIIELFANGGIVDKYSYAEAEAELARLEVLTLETGDVFKGDFVDPKYANQMNSFNISRGASFMLFDYLSQYFSQYGNPTIIDTRYQYQVDFADIARYGTWTDQTGSSIHFLGSGNGMQDNLSTIYIELMDLDSNQRTAQIETADTQEINLVSYFPEGNRQVKVNTLVRPGKLGGTGWYSEIQHHAYLFYNKTGGVSLAYPVADYYVEFRMVEYLSQ</sequence>
<evidence type="ECO:0000313" key="1">
    <source>
        <dbReference type="EMBL" id="MRI86351.1"/>
    </source>
</evidence>
<comment type="caution">
    <text evidence="1">The sequence shown here is derived from an EMBL/GenBank/DDBJ whole genome shotgun (WGS) entry which is preliminary data.</text>
</comment>
<dbReference type="Proteomes" id="UP000430975">
    <property type="component" value="Unassembled WGS sequence"/>
</dbReference>